<evidence type="ECO:0008006" key="4">
    <source>
        <dbReference type="Google" id="ProtNLM"/>
    </source>
</evidence>
<name>A0ABR2FDW5_9ROSI</name>
<comment type="caution">
    <text evidence="2">The sequence shown here is derived from an EMBL/GenBank/DDBJ whole genome shotgun (WGS) entry which is preliminary data.</text>
</comment>
<dbReference type="Proteomes" id="UP001472677">
    <property type="component" value="Unassembled WGS sequence"/>
</dbReference>
<keyword evidence="3" id="KW-1185">Reference proteome</keyword>
<gene>
    <name evidence="2" type="ORF">V6N12_069394</name>
</gene>
<evidence type="ECO:0000256" key="1">
    <source>
        <dbReference type="SAM" id="MobiDB-lite"/>
    </source>
</evidence>
<evidence type="ECO:0000313" key="2">
    <source>
        <dbReference type="EMBL" id="KAK8579060.1"/>
    </source>
</evidence>
<organism evidence="2 3">
    <name type="scientific">Hibiscus sabdariffa</name>
    <name type="common">roselle</name>
    <dbReference type="NCBI Taxonomy" id="183260"/>
    <lineage>
        <taxon>Eukaryota</taxon>
        <taxon>Viridiplantae</taxon>
        <taxon>Streptophyta</taxon>
        <taxon>Embryophyta</taxon>
        <taxon>Tracheophyta</taxon>
        <taxon>Spermatophyta</taxon>
        <taxon>Magnoliopsida</taxon>
        <taxon>eudicotyledons</taxon>
        <taxon>Gunneridae</taxon>
        <taxon>Pentapetalae</taxon>
        <taxon>rosids</taxon>
        <taxon>malvids</taxon>
        <taxon>Malvales</taxon>
        <taxon>Malvaceae</taxon>
        <taxon>Malvoideae</taxon>
        <taxon>Hibiscus</taxon>
    </lineage>
</organism>
<sequence length="70" mass="7957">MVMKFFSSFLHLQASPPKNTCTYRMKVALILHALVLCCFIVLAAISAYRVFSPSDPPFSSKEEDEDEQRT</sequence>
<reference evidence="2 3" key="1">
    <citation type="journal article" date="2024" name="G3 (Bethesda)">
        <title>Genome assembly of Hibiscus sabdariffa L. provides insights into metabolisms of medicinal natural products.</title>
        <authorList>
            <person name="Kim T."/>
        </authorList>
    </citation>
    <scope>NUCLEOTIDE SEQUENCE [LARGE SCALE GENOMIC DNA]</scope>
    <source>
        <strain evidence="2">TK-2024</strain>
        <tissue evidence="2">Old leaves</tissue>
    </source>
</reference>
<evidence type="ECO:0000313" key="3">
    <source>
        <dbReference type="Proteomes" id="UP001472677"/>
    </source>
</evidence>
<accession>A0ABR2FDW5</accession>
<feature type="region of interest" description="Disordered" evidence="1">
    <location>
        <begin position="51"/>
        <end position="70"/>
    </location>
</feature>
<protein>
    <recommendedName>
        <fullName evidence="4">Transmembrane protein</fullName>
    </recommendedName>
</protein>
<proteinExistence type="predicted"/>
<dbReference type="EMBL" id="JBBPBM010000006">
    <property type="protein sequence ID" value="KAK8579060.1"/>
    <property type="molecule type" value="Genomic_DNA"/>
</dbReference>